<dbReference type="Proteomes" id="UP000241462">
    <property type="component" value="Unassembled WGS sequence"/>
</dbReference>
<evidence type="ECO:0000256" key="3">
    <source>
        <dbReference type="ARBA" id="ARBA00022776"/>
    </source>
</evidence>
<keyword evidence="5" id="KW-0131">Cell cycle</keyword>
<reference evidence="7 8" key="1">
    <citation type="journal article" date="2018" name="Mycol. Prog.">
        <title>Coniella lustricola, a new species from submerged detritus.</title>
        <authorList>
            <person name="Raudabaugh D.B."/>
            <person name="Iturriaga T."/>
            <person name="Carver A."/>
            <person name="Mondo S."/>
            <person name="Pangilinan J."/>
            <person name="Lipzen A."/>
            <person name="He G."/>
            <person name="Amirebrahimi M."/>
            <person name="Grigoriev I.V."/>
            <person name="Miller A.N."/>
        </authorList>
    </citation>
    <scope>NUCLEOTIDE SEQUENCE [LARGE SCALE GENOMIC DNA]</scope>
    <source>
        <strain evidence="7 8">B22-T-1</strain>
    </source>
</reference>
<evidence type="ECO:0000256" key="5">
    <source>
        <dbReference type="ARBA" id="ARBA00023306"/>
    </source>
</evidence>
<organism evidence="7 8">
    <name type="scientific">Coniella lustricola</name>
    <dbReference type="NCBI Taxonomy" id="2025994"/>
    <lineage>
        <taxon>Eukaryota</taxon>
        <taxon>Fungi</taxon>
        <taxon>Dikarya</taxon>
        <taxon>Ascomycota</taxon>
        <taxon>Pezizomycotina</taxon>
        <taxon>Sordariomycetes</taxon>
        <taxon>Sordariomycetidae</taxon>
        <taxon>Diaporthales</taxon>
        <taxon>Schizoparmaceae</taxon>
        <taxon>Coniella</taxon>
    </lineage>
</organism>
<keyword evidence="4" id="KW-0833">Ubl conjugation pathway</keyword>
<dbReference type="Pfam" id="PF05839">
    <property type="entry name" value="Apc13p"/>
    <property type="match status" value="1"/>
</dbReference>
<dbReference type="InterPro" id="IPR008401">
    <property type="entry name" value="Apc13"/>
</dbReference>
<dbReference type="EMBL" id="KZ678598">
    <property type="protein sequence ID" value="PSR78677.1"/>
    <property type="molecule type" value="Genomic_DNA"/>
</dbReference>
<comment type="similarity">
    <text evidence="1">Belongs to the APC13 family.</text>
</comment>
<proteinExistence type="inferred from homology"/>
<dbReference type="GO" id="GO:0005680">
    <property type="term" value="C:anaphase-promoting complex"/>
    <property type="evidence" value="ECO:0007669"/>
    <property type="project" value="InterPro"/>
</dbReference>
<sequence>MNKDGHYTHVHLHRARDADLLDQFCRDKLPADDIYVPAQHQPVNPEDEDDVVPDQHAAFGIQRATQARREPAWRDHGLAELMSRGPDAGVWRGSGAGVGGAGAATTRAPSRLPRS</sequence>
<dbReference type="GO" id="GO:0051301">
    <property type="term" value="P:cell division"/>
    <property type="evidence" value="ECO:0007669"/>
    <property type="project" value="UniProtKB-KW"/>
</dbReference>
<dbReference type="PANTHER" id="PTHR28526:SF1">
    <property type="entry name" value="ANAPHASE-PROMOTING COMPLEX SUBUNIT 13"/>
    <property type="match status" value="1"/>
</dbReference>
<gene>
    <name evidence="7" type="ORF">BD289DRAFT_456185</name>
</gene>
<evidence type="ECO:0000313" key="8">
    <source>
        <dbReference type="Proteomes" id="UP000241462"/>
    </source>
</evidence>
<keyword evidence="3" id="KW-0498">Mitosis</keyword>
<dbReference type="OrthoDB" id="2351920at2759"/>
<dbReference type="PANTHER" id="PTHR28526">
    <property type="entry name" value="ANAPHASE-PROMOTING COMPLEX SUBUNIT 13"/>
    <property type="match status" value="1"/>
</dbReference>
<dbReference type="AlphaFoldDB" id="A0A2T2ZWW0"/>
<name>A0A2T2ZWW0_9PEZI</name>
<evidence type="ECO:0000313" key="7">
    <source>
        <dbReference type="EMBL" id="PSR78677.1"/>
    </source>
</evidence>
<evidence type="ECO:0000256" key="2">
    <source>
        <dbReference type="ARBA" id="ARBA00022618"/>
    </source>
</evidence>
<keyword evidence="8" id="KW-1185">Reference proteome</keyword>
<evidence type="ECO:0000256" key="1">
    <source>
        <dbReference type="ARBA" id="ARBA00006940"/>
    </source>
</evidence>
<keyword evidence="2" id="KW-0132">Cell division</keyword>
<feature type="region of interest" description="Disordered" evidence="6">
    <location>
        <begin position="92"/>
        <end position="115"/>
    </location>
</feature>
<dbReference type="InParanoid" id="A0A2T2ZWW0"/>
<protein>
    <submittedName>
        <fullName evidence="7">Apc13p protein-domain-containing protein</fullName>
    </submittedName>
</protein>
<accession>A0A2T2ZWW0</accession>
<feature type="compositionally biased region" description="Gly residues" evidence="6">
    <location>
        <begin position="92"/>
        <end position="102"/>
    </location>
</feature>
<evidence type="ECO:0000256" key="6">
    <source>
        <dbReference type="SAM" id="MobiDB-lite"/>
    </source>
</evidence>
<evidence type="ECO:0000256" key="4">
    <source>
        <dbReference type="ARBA" id="ARBA00022786"/>
    </source>
</evidence>